<dbReference type="GO" id="GO:0043565">
    <property type="term" value="F:sequence-specific DNA binding"/>
    <property type="evidence" value="ECO:0007669"/>
    <property type="project" value="InterPro"/>
</dbReference>
<evidence type="ECO:0000259" key="4">
    <source>
        <dbReference type="PROSITE" id="PS01124"/>
    </source>
</evidence>
<dbReference type="RefSeq" id="WP_235291542.1">
    <property type="nucleotide sequence ID" value="NZ_BSOH01000014.1"/>
</dbReference>
<dbReference type="SMART" id="SM00342">
    <property type="entry name" value="HTH_ARAC"/>
    <property type="match status" value="1"/>
</dbReference>
<dbReference type="GO" id="GO:0003700">
    <property type="term" value="F:DNA-binding transcription factor activity"/>
    <property type="evidence" value="ECO:0007669"/>
    <property type="project" value="InterPro"/>
</dbReference>
<dbReference type="EMBL" id="BSOH01000014">
    <property type="protein sequence ID" value="GLR17862.1"/>
    <property type="molecule type" value="Genomic_DNA"/>
</dbReference>
<evidence type="ECO:0000313" key="5">
    <source>
        <dbReference type="EMBL" id="GLR17862.1"/>
    </source>
</evidence>
<dbReference type="PROSITE" id="PS01124">
    <property type="entry name" value="HTH_ARAC_FAMILY_2"/>
    <property type="match status" value="1"/>
</dbReference>
<protein>
    <submittedName>
        <fullName evidence="5">Transcriptional regulator</fullName>
    </submittedName>
</protein>
<keyword evidence="1" id="KW-0805">Transcription regulation</keyword>
<evidence type="ECO:0000256" key="2">
    <source>
        <dbReference type="ARBA" id="ARBA00023125"/>
    </source>
</evidence>
<dbReference type="InterPro" id="IPR046532">
    <property type="entry name" value="DUF6597"/>
</dbReference>
<dbReference type="Gene3D" id="1.10.10.60">
    <property type="entry name" value="Homeodomain-like"/>
    <property type="match status" value="1"/>
</dbReference>
<evidence type="ECO:0000313" key="6">
    <source>
        <dbReference type="Proteomes" id="UP001156666"/>
    </source>
</evidence>
<dbReference type="InterPro" id="IPR018060">
    <property type="entry name" value="HTH_AraC"/>
</dbReference>
<keyword evidence="3" id="KW-0804">Transcription</keyword>
<keyword evidence="2" id="KW-0238">DNA-binding</keyword>
<evidence type="ECO:0000256" key="3">
    <source>
        <dbReference type="ARBA" id="ARBA00023163"/>
    </source>
</evidence>
<keyword evidence="6" id="KW-1185">Reference proteome</keyword>
<name>A0AA37WEX3_9BACT</name>
<sequence length="270" mass="31495">MNEKEILDFHYSPIQPSAKQASGYIDYQEISPCRSLENLIFCYWQLKTSRPLKEDYEYRVVADGCIDIFFDLNNPVDSSVMGFCRKFTTFPIGKDFNYIGIRFFPSIFSQLFSVNAKALSNKSTPLTEVQPQLARLIKDSFSPSHQLHEIASVFNNFLGQFIKDHKFDLDGRFYDAINIILLSKGKVDIETELNTGLSPRQLRRVFNYYIGTTPKSFSKVVRFQYILNASHSNKDLKTNKYYYEMGYYDQAHFIKEFKNYYGVTPKEAFL</sequence>
<dbReference type="Pfam" id="PF12833">
    <property type="entry name" value="HTH_18"/>
    <property type="match status" value="1"/>
</dbReference>
<dbReference type="PANTHER" id="PTHR46796">
    <property type="entry name" value="HTH-TYPE TRANSCRIPTIONAL ACTIVATOR RHAS-RELATED"/>
    <property type="match status" value="1"/>
</dbReference>
<dbReference type="Pfam" id="PF20240">
    <property type="entry name" value="DUF6597"/>
    <property type="match status" value="1"/>
</dbReference>
<organism evidence="5 6">
    <name type="scientific">Portibacter lacus</name>
    <dbReference type="NCBI Taxonomy" id="1099794"/>
    <lineage>
        <taxon>Bacteria</taxon>
        <taxon>Pseudomonadati</taxon>
        <taxon>Bacteroidota</taxon>
        <taxon>Saprospiria</taxon>
        <taxon>Saprospirales</taxon>
        <taxon>Haliscomenobacteraceae</taxon>
        <taxon>Portibacter</taxon>
    </lineage>
</organism>
<dbReference type="InterPro" id="IPR050204">
    <property type="entry name" value="AraC_XylS_family_regulators"/>
</dbReference>
<accession>A0AA37WEX3</accession>
<gene>
    <name evidence="5" type="ORF">GCM10007940_24770</name>
</gene>
<dbReference type="Proteomes" id="UP001156666">
    <property type="component" value="Unassembled WGS sequence"/>
</dbReference>
<dbReference type="AlphaFoldDB" id="A0AA37WEX3"/>
<comment type="caution">
    <text evidence="5">The sequence shown here is derived from an EMBL/GenBank/DDBJ whole genome shotgun (WGS) entry which is preliminary data.</text>
</comment>
<feature type="domain" description="HTH araC/xylS-type" evidence="4">
    <location>
        <begin position="196"/>
        <end position="270"/>
    </location>
</feature>
<evidence type="ECO:0000256" key="1">
    <source>
        <dbReference type="ARBA" id="ARBA00023015"/>
    </source>
</evidence>
<reference evidence="5" key="1">
    <citation type="journal article" date="2014" name="Int. J. Syst. Evol. Microbiol.">
        <title>Complete genome sequence of Corynebacterium casei LMG S-19264T (=DSM 44701T), isolated from a smear-ripened cheese.</title>
        <authorList>
            <consortium name="US DOE Joint Genome Institute (JGI-PGF)"/>
            <person name="Walter F."/>
            <person name="Albersmeier A."/>
            <person name="Kalinowski J."/>
            <person name="Ruckert C."/>
        </authorList>
    </citation>
    <scope>NUCLEOTIDE SEQUENCE</scope>
    <source>
        <strain evidence="5">NBRC 108769</strain>
    </source>
</reference>
<dbReference type="PANTHER" id="PTHR46796:SF13">
    <property type="entry name" value="HTH-TYPE TRANSCRIPTIONAL ACTIVATOR RHAS"/>
    <property type="match status" value="1"/>
</dbReference>
<reference evidence="5" key="2">
    <citation type="submission" date="2023-01" db="EMBL/GenBank/DDBJ databases">
        <title>Draft genome sequence of Portibacter lacus strain NBRC 108769.</title>
        <authorList>
            <person name="Sun Q."/>
            <person name="Mori K."/>
        </authorList>
    </citation>
    <scope>NUCLEOTIDE SEQUENCE</scope>
    <source>
        <strain evidence="5">NBRC 108769</strain>
    </source>
</reference>
<proteinExistence type="predicted"/>